<dbReference type="GO" id="GO:0015074">
    <property type="term" value="P:DNA integration"/>
    <property type="evidence" value="ECO:0007669"/>
    <property type="project" value="InterPro"/>
</dbReference>
<proteinExistence type="predicted"/>
<dbReference type="GO" id="GO:0003723">
    <property type="term" value="F:RNA binding"/>
    <property type="evidence" value="ECO:0007669"/>
    <property type="project" value="UniProtKB-KW"/>
</dbReference>
<accession>A0A9Q3IC65</accession>
<dbReference type="EMBL" id="AVOT02039844">
    <property type="protein sequence ID" value="MBW0534957.1"/>
    <property type="molecule type" value="Genomic_DNA"/>
</dbReference>
<keyword evidence="4" id="KW-1185">Reference proteome</keyword>
<protein>
    <recommendedName>
        <fullName evidence="2">Integrase catalytic domain-containing protein</fullName>
    </recommendedName>
</protein>
<evidence type="ECO:0000256" key="1">
    <source>
        <dbReference type="ARBA" id="ARBA00022884"/>
    </source>
</evidence>
<dbReference type="Gene3D" id="3.30.420.10">
    <property type="entry name" value="Ribonuclease H-like superfamily/Ribonuclease H"/>
    <property type="match status" value="1"/>
</dbReference>
<sequence length="291" mass="32930">MMIQIKEPKSPWEVANMDWVTGLPPGGDRSYNACIGLVDRSRKTPMCLPCHKDETAMETAIIIHNESISHTGLFQNIISDRDAKFTSALGTSLHNVFGTKLSLSTAYHPQTNALAERMIHTLEEMIRRFCAYGLEFKDTDGITHYWCTFIPALELEYKTSIHSSTGKTPEMLEKGWNSRFPYDTLKKYLVAIHPKASSFEMILDKTRNHAKRCMQNSFKYAKERLDKSHKPPSFKVGDLVLVSALNFDNIKGPRKLKDSFAGPLMINALHGPNSVQLELTGELMNKHPVFL</sequence>
<evidence type="ECO:0000313" key="3">
    <source>
        <dbReference type="EMBL" id="MBW0534957.1"/>
    </source>
</evidence>
<dbReference type="PROSITE" id="PS50994">
    <property type="entry name" value="INTEGRASE"/>
    <property type="match status" value="1"/>
</dbReference>
<dbReference type="PANTHER" id="PTHR37984:SF5">
    <property type="entry name" value="PROTEIN NYNRIN-LIKE"/>
    <property type="match status" value="1"/>
</dbReference>
<dbReference type="InterPro" id="IPR012337">
    <property type="entry name" value="RNaseH-like_sf"/>
</dbReference>
<evidence type="ECO:0000259" key="2">
    <source>
        <dbReference type="PROSITE" id="PS50994"/>
    </source>
</evidence>
<dbReference type="InterPro" id="IPR036397">
    <property type="entry name" value="RNaseH_sf"/>
</dbReference>
<dbReference type="PANTHER" id="PTHR37984">
    <property type="entry name" value="PROTEIN CBG26694"/>
    <property type="match status" value="1"/>
</dbReference>
<gene>
    <name evidence="3" type="ORF">O181_074672</name>
</gene>
<organism evidence="3 4">
    <name type="scientific">Austropuccinia psidii MF-1</name>
    <dbReference type="NCBI Taxonomy" id="1389203"/>
    <lineage>
        <taxon>Eukaryota</taxon>
        <taxon>Fungi</taxon>
        <taxon>Dikarya</taxon>
        <taxon>Basidiomycota</taxon>
        <taxon>Pucciniomycotina</taxon>
        <taxon>Pucciniomycetes</taxon>
        <taxon>Pucciniales</taxon>
        <taxon>Sphaerophragmiaceae</taxon>
        <taxon>Austropuccinia</taxon>
    </lineage>
</organism>
<dbReference type="GO" id="GO:0005634">
    <property type="term" value="C:nucleus"/>
    <property type="evidence" value="ECO:0007669"/>
    <property type="project" value="UniProtKB-ARBA"/>
</dbReference>
<reference evidence="3" key="1">
    <citation type="submission" date="2021-03" db="EMBL/GenBank/DDBJ databases">
        <title>Draft genome sequence of rust myrtle Austropuccinia psidii MF-1, a brazilian biotype.</title>
        <authorList>
            <person name="Quecine M.C."/>
            <person name="Pachon D.M.R."/>
            <person name="Bonatelli M.L."/>
            <person name="Correr F.H."/>
            <person name="Franceschini L.M."/>
            <person name="Leite T.F."/>
            <person name="Margarido G.R.A."/>
            <person name="Almeida C.A."/>
            <person name="Ferrarezi J.A."/>
            <person name="Labate C.A."/>
        </authorList>
    </citation>
    <scope>NUCLEOTIDE SEQUENCE</scope>
    <source>
        <strain evidence="3">MF-1</strain>
    </source>
</reference>
<dbReference type="AlphaFoldDB" id="A0A9Q3IC65"/>
<dbReference type="InterPro" id="IPR001584">
    <property type="entry name" value="Integrase_cat-core"/>
</dbReference>
<evidence type="ECO:0000313" key="4">
    <source>
        <dbReference type="Proteomes" id="UP000765509"/>
    </source>
</evidence>
<keyword evidence="1" id="KW-0694">RNA-binding</keyword>
<dbReference type="SUPFAM" id="SSF53098">
    <property type="entry name" value="Ribonuclease H-like"/>
    <property type="match status" value="1"/>
</dbReference>
<dbReference type="Proteomes" id="UP000765509">
    <property type="component" value="Unassembled WGS sequence"/>
</dbReference>
<dbReference type="OrthoDB" id="6775558at2759"/>
<feature type="domain" description="Integrase catalytic" evidence="2">
    <location>
        <begin position="7"/>
        <end position="177"/>
    </location>
</feature>
<dbReference type="InterPro" id="IPR050951">
    <property type="entry name" value="Retrovirus_Pol_polyprotein"/>
</dbReference>
<name>A0A9Q3IC65_9BASI</name>
<comment type="caution">
    <text evidence="3">The sequence shown here is derived from an EMBL/GenBank/DDBJ whole genome shotgun (WGS) entry which is preliminary data.</text>
</comment>